<feature type="domain" description="Penicillin-binding protein transpeptidase" evidence="13">
    <location>
        <begin position="815"/>
        <end position="910"/>
    </location>
</feature>
<feature type="compositionally biased region" description="Low complexity" evidence="12">
    <location>
        <begin position="1057"/>
        <end position="1074"/>
    </location>
</feature>
<dbReference type="InterPro" id="IPR036950">
    <property type="entry name" value="PBP_transglycosylase"/>
</dbReference>
<feature type="compositionally biased region" description="Basic and acidic residues" evidence="12">
    <location>
        <begin position="1119"/>
        <end position="1133"/>
    </location>
</feature>
<evidence type="ECO:0000313" key="16">
    <source>
        <dbReference type="Proteomes" id="UP001206126"/>
    </source>
</evidence>
<evidence type="ECO:0000256" key="7">
    <source>
        <dbReference type="ARBA" id="ARBA00022679"/>
    </source>
</evidence>
<evidence type="ECO:0000256" key="4">
    <source>
        <dbReference type="ARBA" id="ARBA00022645"/>
    </source>
</evidence>
<evidence type="ECO:0000256" key="1">
    <source>
        <dbReference type="ARBA" id="ARBA00004752"/>
    </source>
</evidence>
<dbReference type="RefSeq" id="WP_258824083.1">
    <property type="nucleotide sequence ID" value="NZ_JANUHB010000005.1"/>
</dbReference>
<gene>
    <name evidence="15" type="ORF">NX774_20070</name>
</gene>
<evidence type="ECO:0000256" key="11">
    <source>
        <dbReference type="ARBA" id="ARBA00049902"/>
    </source>
</evidence>
<dbReference type="Gene3D" id="3.40.710.10">
    <property type="entry name" value="DD-peptidase/beta-lactamase superfamily"/>
    <property type="match status" value="1"/>
</dbReference>
<evidence type="ECO:0000259" key="14">
    <source>
        <dbReference type="Pfam" id="PF00912"/>
    </source>
</evidence>
<dbReference type="InterPro" id="IPR001460">
    <property type="entry name" value="PCN-bd_Tpept"/>
</dbReference>
<name>A0ABT2DFW7_9BURK</name>
<dbReference type="InterPro" id="IPR023346">
    <property type="entry name" value="Lysozyme-like_dom_sf"/>
</dbReference>
<evidence type="ECO:0000256" key="12">
    <source>
        <dbReference type="SAM" id="MobiDB-lite"/>
    </source>
</evidence>
<evidence type="ECO:0000256" key="3">
    <source>
        <dbReference type="ARBA" id="ARBA00007739"/>
    </source>
</evidence>
<comment type="catalytic activity">
    <reaction evidence="11">
        <text>[GlcNAc-(1-&gt;4)-Mur2Ac(oyl-L-Ala-gamma-D-Glu-L-Lys-D-Ala-D-Ala)](n)-di-trans,octa-cis-undecaprenyl diphosphate + beta-D-GlcNAc-(1-&gt;4)-Mur2Ac(oyl-L-Ala-gamma-D-Glu-L-Lys-D-Ala-D-Ala)-di-trans,octa-cis-undecaprenyl diphosphate = [GlcNAc-(1-&gt;4)-Mur2Ac(oyl-L-Ala-gamma-D-Glu-L-Lys-D-Ala-D-Ala)](n+1)-di-trans,octa-cis-undecaprenyl diphosphate + di-trans,octa-cis-undecaprenyl diphosphate + H(+)</text>
        <dbReference type="Rhea" id="RHEA:23708"/>
        <dbReference type="Rhea" id="RHEA-COMP:9602"/>
        <dbReference type="Rhea" id="RHEA-COMP:9603"/>
        <dbReference type="ChEBI" id="CHEBI:15378"/>
        <dbReference type="ChEBI" id="CHEBI:58405"/>
        <dbReference type="ChEBI" id="CHEBI:60033"/>
        <dbReference type="ChEBI" id="CHEBI:78435"/>
        <dbReference type="EC" id="2.4.99.28"/>
    </reaction>
</comment>
<comment type="pathway">
    <text evidence="1">Cell wall biogenesis; peptidoglycan biosynthesis.</text>
</comment>
<accession>A0ABT2DFW7</accession>
<dbReference type="SUPFAM" id="SSF53955">
    <property type="entry name" value="Lysozyme-like"/>
    <property type="match status" value="1"/>
</dbReference>
<comment type="caution">
    <text evidence="15">The sequence shown here is derived from an EMBL/GenBank/DDBJ whole genome shotgun (WGS) entry which is preliminary data.</text>
</comment>
<dbReference type="PANTHER" id="PTHR32282">
    <property type="entry name" value="BINDING PROTEIN TRANSPEPTIDASE, PUTATIVE-RELATED"/>
    <property type="match status" value="1"/>
</dbReference>
<feature type="region of interest" description="Disordered" evidence="12">
    <location>
        <begin position="1057"/>
        <end position="1139"/>
    </location>
</feature>
<feature type="domain" description="Glycosyl transferase family 51" evidence="14">
    <location>
        <begin position="118"/>
        <end position="306"/>
    </location>
</feature>
<dbReference type="SUPFAM" id="SSF56601">
    <property type="entry name" value="beta-lactamase/transpeptidase-like"/>
    <property type="match status" value="2"/>
</dbReference>
<comment type="similarity">
    <text evidence="2">In the C-terminal section; belongs to the transpeptidase family.</text>
</comment>
<dbReference type="PANTHER" id="PTHR32282:SF24">
    <property type="entry name" value="GLYCOSYL TRANSFERASE FAMILY 51 DOMAIN-CONTAINING PROTEIN"/>
    <property type="match status" value="1"/>
</dbReference>
<keyword evidence="7" id="KW-0808">Transferase</keyword>
<sequence length="1139" mass="124219">MVIFVVFAWLVYEETRTSALQAKFFADLVGKLHYRVEPGPSDAIRFPSDSPYDERLGYANLPDYLGKLKTRDYVVDAQARISPKMVEMADLGLFATYPEKTRVGLDILDRNGQMLFSARYPERTYARFDDAPSLLVQSLLFIENRELLDPAYPKRNPAIEWDRFSKAVFDKTLHSVGLGGGGRVAGGSTLATQIEKYRHSSEGRTSSLTDKLRQMASATLRAYQGGEDTTDARRRIVLEYLNTVPLSAKVGYGEVNGIGDGMWVWYGHDFAEVNRLLNAPKWTPEAVQAYKEALSLMIAQRRPAYYLGAGTQDLQVLTDSHLRVLAQAGVITPQIRDAALAVKLHPSAASGVAPPAANAFVSRKAANAVRNHLATLLGDPRLYNLDRLDLSVKTTLDADAQKAVTAMLRKLSSAEAAEQAGLTGKGMLGNGDPSKVVYSFTLMERGKDMNYLRVQTDNFDQPLDINEGAKLDLGSTAKLRTLVTYLDIIDQLHERYGQMSKEDLAQVHIDPKDHLSQWGVDYFRQLPAGADRGLPAMLDASLERKYSGSPGEAFFTGGGVHTFGNFSKLDDHRILTVRQALQNSTNLVFVRLMRDVVRYYMFQLPGSSAQLLADADDPRRAEYLARFADREGQTFLAKFWNKYKGKSFAEAESLLLSGLHLTPAHLAAVYRSIHPDGTLAQFGAYINDNLPSKNEVEDDKLARMYETYDPANMSLADRGYVSSVHPLELWLVDYLRTHPKAGWDEVVKASVNERQEVYSWLFKTHRKHAQDKRIAGLIEVEAFLKIHAQWKKMGYPFDSLVPSYATTLGASADRPAALAELMGILVNGGVKKPVERIDSLHFAASTPYETLVKRAPKVEGERVLSADVARATLDAIRGVVAEGTAKRAKNAFVQADGKVIAVGGKTGTGDQRFDVFAKGGRLIESRYVNRSATFVFNIGERFFGTMTAYVHGPESANYDFTSALPVQLLVTLAPSLMPMIEPNHAALLAAKQKAAEAAQAAAEAPDVQATAALAPAGPAAPAAAPAAGPKANVVEVDEKSVAAAVAAKKAAETARTAAKPAAPAAEAPKAAVAKQPREAEPAAPAKARVHEEPAVAKAPAKPRAADAEAPRPAAKRPAKVREEQAPAKREKPVEGNPLF</sequence>
<dbReference type="EC" id="2.4.99.28" evidence="10"/>
<dbReference type="Pfam" id="PF00912">
    <property type="entry name" value="Transgly"/>
    <property type="match status" value="1"/>
</dbReference>
<comment type="similarity">
    <text evidence="3">In the N-terminal section; belongs to the glycosyltransferase 51 family.</text>
</comment>
<keyword evidence="4" id="KW-0121">Carboxypeptidase</keyword>
<organism evidence="15 16">
    <name type="scientific">Massilia agilis</name>
    <dbReference type="NCBI Taxonomy" id="1811226"/>
    <lineage>
        <taxon>Bacteria</taxon>
        <taxon>Pseudomonadati</taxon>
        <taxon>Pseudomonadota</taxon>
        <taxon>Betaproteobacteria</taxon>
        <taxon>Burkholderiales</taxon>
        <taxon>Oxalobacteraceae</taxon>
        <taxon>Telluria group</taxon>
        <taxon>Massilia</taxon>
    </lineage>
</organism>
<dbReference type="Pfam" id="PF00905">
    <property type="entry name" value="Transpeptidase"/>
    <property type="match status" value="1"/>
</dbReference>
<keyword evidence="5" id="KW-0645">Protease</keyword>
<dbReference type="EMBL" id="JANUHB010000005">
    <property type="protein sequence ID" value="MCS0810225.1"/>
    <property type="molecule type" value="Genomic_DNA"/>
</dbReference>
<keyword evidence="6" id="KW-0328">Glycosyltransferase</keyword>
<reference evidence="15 16" key="1">
    <citation type="submission" date="2022-08" db="EMBL/GenBank/DDBJ databases">
        <title>Reclassification of Massilia species as members of the genera Telluria, Duganella, Pseudoduganella, Mokoshia gen. nov. and Zemynaea gen. nov. using orthogonal and non-orthogonal genome-based approaches.</title>
        <authorList>
            <person name="Bowman J.P."/>
        </authorList>
    </citation>
    <scope>NUCLEOTIDE SEQUENCE [LARGE SCALE GENOMIC DNA]</scope>
    <source>
        <strain evidence="15 16">JCM 31605</strain>
    </source>
</reference>
<dbReference type="InterPro" id="IPR012338">
    <property type="entry name" value="Beta-lactam/transpept-like"/>
</dbReference>
<keyword evidence="9" id="KW-0511">Multifunctional enzyme</keyword>
<evidence type="ECO:0000256" key="5">
    <source>
        <dbReference type="ARBA" id="ARBA00022670"/>
    </source>
</evidence>
<evidence type="ECO:0000256" key="2">
    <source>
        <dbReference type="ARBA" id="ARBA00007090"/>
    </source>
</evidence>
<dbReference type="Gene3D" id="1.10.3810.10">
    <property type="entry name" value="Biosynthetic peptidoglycan transglycosylase-like"/>
    <property type="match status" value="1"/>
</dbReference>
<dbReference type="Proteomes" id="UP001206126">
    <property type="component" value="Unassembled WGS sequence"/>
</dbReference>
<evidence type="ECO:0000256" key="6">
    <source>
        <dbReference type="ARBA" id="ARBA00022676"/>
    </source>
</evidence>
<evidence type="ECO:0000313" key="15">
    <source>
        <dbReference type="EMBL" id="MCS0810225.1"/>
    </source>
</evidence>
<dbReference type="InterPro" id="IPR001264">
    <property type="entry name" value="Glyco_trans_51"/>
</dbReference>
<keyword evidence="16" id="KW-1185">Reference proteome</keyword>
<proteinExistence type="inferred from homology"/>
<evidence type="ECO:0000256" key="8">
    <source>
        <dbReference type="ARBA" id="ARBA00022801"/>
    </source>
</evidence>
<evidence type="ECO:0000256" key="9">
    <source>
        <dbReference type="ARBA" id="ARBA00023268"/>
    </source>
</evidence>
<evidence type="ECO:0000259" key="13">
    <source>
        <dbReference type="Pfam" id="PF00905"/>
    </source>
</evidence>
<evidence type="ECO:0000256" key="10">
    <source>
        <dbReference type="ARBA" id="ARBA00044770"/>
    </source>
</evidence>
<protein>
    <recommendedName>
        <fullName evidence="10">peptidoglycan glycosyltransferase</fullName>
        <ecNumber evidence="10">2.4.99.28</ecNumber>
    </recommendedName>
</protein>
<keyword evidence="8" id="KW-0378">Hydrolase</keyword>
<dbReference type="InterPro" id="IPR050396">
    <property type="entry name" value="Glycosyltr_51/Transpeptidase"/>
</dbReference>